<dbReference type="Pfam" id="PF06911">
    <property type="entry name" value="Senescence"/>
    <property type="match status" value="1"/>
</dbReference>
<feature type="domain" description="Senescence" evidence="1">
    <location>
        <begin position="172"/>
        <end position="339"/>
    </location>
</feature>
<name>A0A367K788_RHIAZ</name>
<dbReference type="OrthoDB" id="20821at2759"/>
<dbReference type="AlphaFoldDB" id="A0A367K788"/>
<dbReference type="GO" id="GO:0005886">
    <property type="term" value="C:plasma membrane"/>
    <property type="evidence" value="ECO:0007669"/>
    <property type="project" value="TreeGrafter"/>
</dbReference>
<dbReference type="InterPro" id="IPR009686">
    <property type="entry name" value="Senescence/spartin_C"/>
</dbReference>
<comment type="caution">
    <text evidence="2">The sequence shown here is derived from an EMBL/GenBank/DDBJ whole genome shotgun (WGS) entry which is preliminary data.</text>
</comment>
<dbReference type="Proteomes" id="UP000252139">
    <property type="component" value="Unassembled WGS sequence"/>
</dbReference>
<sequence>MTILPKTPVDIDISQLTLIHEMDNISLSTLYDGDLGQGTLQIMIHSLQKLLVLLFNNKHKIILASNSKAWLNEDEIMIPLVEGGLWKIKCCNLDQLDELQDILTFFIKYENRHSIKNTLALVDPVSCKVTKVVTNNVTIDLEQEDFIESKEKVPVYVDSQEKVKFLYQSGDVIMTGSDWIANALLFTGQTLAKSISSGSRFIEEKIEPNATCFKLSEQDKDIVDMVYNTTHTVTSIASDVMNKALDVAASGLRTIEPKTAHAHFGWSALKATATLIGGVAAAASVVLDSSREGIVQIVRKKYGDDAGYVAEKTVGTVSHVADLLVYFDAKGISRRVVLGGLSGLNQARQEEREVVFDHNEEAVVKH</sequence>
<proteinExistence type="predicted"/>
<keyword evidence="3" id="KW-1185">Reference proteome</keyword>
<dbReference type="InterPro" id="IPR045036">
    <property type="entry name" value="Spartin-like"/>
</dbReference>
<dbReference type="PANTHER" id="PTHR21068:SF43">
    <property type="entry name" value="SPARTIN"/>
    <property type="match status" value="1"/>
</dbReference>
<accession>A0A367K788</accession>
<dbReference type="PANTHER" id="PTHR21068">
    <property type="entry name" value="SPARTIN"/>
    <property type="match status" value="1"/>
</dbReference>
<evidence type="ECO:0000313" key="2">
    <source>
        <dbReference type="EMBL" id="RCH98035.1"/>
    </source>
</evidence>
<organism evidence="2 3">
    <name type="scientific">Rhizopus azygosporus</name>
    <name type="common">Rhizopus microsporus var. azygosporus</name>
    <dbReference type="NCBI Taxonomy" id="86630"/>
    <lineage>
        <taxon>Eukaryota</taxon>
        <taxon>Fungi</taxon>
        <taxon>Fungi incertae sedis</taxon>
        <taxon>Mucoromycota</taxon>
        <taxon>Mucoromycotina</taxon>
        <taxon>Mucoromycetes</taxon>
        <taxon>Mucorales</taxon>
        <taxon>Mucorineae</taxon>
        <taxon>Rhizopodaceae</taxon>
        <taxon>Rhizopus</taxon>
    </lineage>
</organism>
<reference evidence="2 3" key="1">
    <citation type="journal article" date="2018" name="G3 (Bethesda)">
        <title>Phylogenetic and Phylogenomic Definition of Rhizopus Species.</title>
        <authorList>
            <person name="Gryganskyi A.P."/>
            <person name="Golan J."/>
            <person name="Dolatabadi S."/>
            <person name="Mondo S."/>
            <person name="Robb S."/>
            <person name="Idnurm A."/>
            <person name="Muszewska A."/>
            <person name="Steczkiewicz K."/>
            <person name="Masonjones S."/>
            <person name="Liao H.L."/>
            <person name="Gajdeczka M.T."/>
            <person name="Anike F."/>
            <person name="Vuek A."/>
            <person name="Anishchenko I.M."/>
            <person name="Voigt K."/>
            <person name="de Hoog G.S."/>
            <person name="Smith M.E."/>
            <person name="Heitman J."/>
            <person name="Vilgalys R."/>
            <person name="Stajich J.E."/>
        </authorList>
    </citation>
    <scope>NUCLEOTIDE SEQUENCE [LARGE SCALE GENOMIC DNA]</scope>
    <source>
        <strain evidence="2 3">CBS 357.93</strain>
    </source>
</reference>
<evidence type="ECO:0000313" key="3">
    <source>
        <dbReference type="Proteomes" id="UP000252139"/>
    </source>
</evidence>
<protein>
    <recommendedName>
        <fullName evidence="1">Senescence domain-containing protein</fullName>
    </recommendedName>
</protein>
<dbReference type="STRING" id="86630.A0A367K788"/>
<dbReference type="EMBL" id="PJQL01000229">
    <property type="protein sequence ID" value="RCH98035.1"/>
    <property type="molecule type" value="Genomic_DNA"/>
</dbReference>
<evidence type="ECO:0000259" key="1">
    <source>
        <dbReference type="Pfam" id="PF06911"/>
    </source>
</evidence>
<gene>
    <name evidence="2" type="ORF">CU097_014023</name>
</gene>